<evidence type="ECO:0000313" key="1">
    <source>
        <dbReference type="EMBL" id="KKL93162.1"/>
    </source>
</evidence>
<proteinExistence type="predicted"/>
<dbReference type="EMBL" id="LAZR01019267">
    <property type="protein sequence ID" value="KKL93162.1"/>
    <property type="molecule type" value="Genomic_DNA"/>
</dbReference>
<dbReference type="AlphaFoldDB" id="A0A0F9J1T7"/>
<name>A0A0F9J1T7_9ZZZZ</name>
<protein>
    <submittedName>
        <fullName evidence="1">Uncharacterized protein</fullName>
    </submittedName>
</protein>
<feature type="non-terminal residue" evidence="1">
    <location>
        <position position="88"/>
    </location>
</feature>
<comment type="caution">
    <text evidence="1">The sequence shown here is derived from an EMBL/GenBank/DDBJ whole genome shotgun (WGS) entry which is preliminary data.</text>
</comment>
<organism evidence="1">
    <name type="scientific">marine sediment metagenome</name>
    <dbReference type="NCBI Taxonomy" id="412755"/>
    <lineage>
        <taxon>unclassified sequences</taxon>
        <taxon>metagenomes</taxon>
        <taxon>ecological metagenomes</taxon>
    </lineage>
</organism>
<sequence length="88" mass="10147">MSKFIQILTPIKNMDGSLAINADKEKSAVTVKDIVMQYLMDFTTDSGDYKEIMRTRKTSEKIYNHEIDKLELEDAEFDLLEKALKKGI</sequence>
<accession>A0A0F9J1T7</accession>
<gene>
    <name evidence="1" type="ORF">LCGC14_1877440</name>
</gene>
<reference evidence="1" key="1">
    <citation type="journal article" date="2015" name="Nature">
        <title>Complex archaea that bridge the gap between prokaryotes and eukaryotes.</title>
        <authorList>
            <person name="Spang A."/>
            <person name="Saw J.H."/>
            <person name="Jorgensen S.L."/>
            <person name="Zaremba-Niedzwiedzka K."/>
            <person name="Martijn J."/>
            <person name="Lind A.E."/>
            <person name="van Eijk R."/>
            <person name="Schleper C."/>
            <person name="Guy L."/>
            <person name="Ettema T.J."/>
        </authorList>
    </citation>
    <scope>NUCLEOTIDE SEQUENCE</scope>
</reference>